<evidence type="ECO:0000313" key="4">
    <source>
        <dbReference type="EMBL" id="WWC87671.1"/>
    </source>
</evidence>
<reference evidence="4 5" key="1">
    <citation type="submission" date="2024-01" db="EMBL/GenBank/DDBJ databases">
        <title>Comparative genomics of Cryptococcus and Kwoniella reveals pathogenesis evolution and contrasting modes of karyotype evolution via chromosome fusion or intercentromeric recombination.</title>
        <authorList>
            <person name="Coelho M.A."/>
            <person name="David-Palma M."/>
            <person name="Shea T."/>
            <person name="Bowers K."/>
            <person name="McGinley-Smith S."/>
            <person name="Mohammad A.W."/>
            <person name="Gnirke A."/>
            <person name="Yurkov A.M."/>
            <person name="Nowrousian M."/>
            <person name="Sun S."/>
            <person name="Cuomo C.A."/>
            <person name="Heitman J."/>
        </authorList>
    </citation>
    <scope>NUCLEOTIDE SEQUENCE [LARGE SCALE GENOMIC DNA]</scope>
    <source>
        <strain evidence="4 5">CBS 6074</strain>
    </source>
</reference>
<dbReference type="Gene3D" id="3.40.50.1820">
    <property type="entry name" value="alpha/beta hydrolase"/>
    <property type="match status" value="1"/>
</dbReference>
<dbReference type="PANTHER" id="PTHR46118:SF4">
    <property type="entry name" value="PROTEIN ABHD11"/>
    <property type="match status" value="1"/>
</dbReference>
<dbReference type="EMBL" id="CP144100">
    <property type="protein sequence ID" value="WWC87671.1"/>
    <property type="molecule type" value="Genomic_DNA"/>
</dbReference>
<protein>
    <recommendedName>
        <fullName evidence="3">AB hydrolase-1 domain-containing protein</fullName>
    </recommendedName>
</protein>
<name>A0AAX4JQJ5_9TREE</name>
<dbReference type="AlphaFoldDB" id="A0AAX4JQJ5"/>
<dbReference type="GO" id="GO:0005739">
    <property type="term" value="C:mitochondrion"/>
    <property type="evidence" value="ECO:0007669"/>
    <property type="project" value="TreeGrafter"/>
</dbReference>
<gene>
    <name evidence="4" type="ORF">L201_002562</name>
</gene>
<keyword evidence="5" id="KW-1185">Reference proteome</keyword>
<dbReference type="FunFam" id="3.40.50.1820:FF:000039">
    <property type="entry name" value="Esterase ybfF"/>
    <property type="match status" value="1"/>
</dbReference>
<dbReference type="GeneID" id="91093234"/>
<dbReference type="InterPro" id="IPR000073">
    <property type="entry name" value="AB_hydrolase_1"/>
</dbReference>
<dbReference type="PANTHER" id="PTHR46118">
    <property type="entry name" value="PROTEIN ABHD11"/>
    <property type="match status" value="1"/>
</dbReference>
<dbReference type="RefSeq" id="XP_066074434.1">
    <property type="nucleotide sequence ID" value="XM_066218337.1"/>
</dbReference>
<proteinExistence type="inferred from homology"/>
<evidence type="ECO:0000259" key="3">
    <source>
        <dbReference type="Pfam" id="PF00561"/>
    </source>
</evidence>
<dbReference type="Pfam" id="PF00561">
    <property type="entry name" value="Abhydrolase_1"/>
    <property type="match status" value="1"/>
</dbReference>
<evidence type="ECO:0000313" key="5">
    <source>
        <dbReference type="Proteomes" id="UP001355207"/>
    </source>
</evidence>
<dbReference type="InterPro" id="IPR029058">
    <property type="entry name" value="AB_hydrolase_fold"/>
</dbReference>
<dbReference type="SUPFAM" id="SSF53474">
    <property type="entry name" value="alpha/beta-Hydrolases"/>
    <property type="match status" value="1"/>
</dbReference>
<evidence type="ECO:0000256" key="2">
    <source>
        <dbReference type="ARBA" id="ARBA00022801"/>
    </source>
</evidence>
<organism evidence="4 5">
    <name type="scientific">Kwoniella dendrophila CBS 6074</name>
    <dbReference type="NCBI Taxonomy" id="1295534"/>
    <lineage>
        <taxon>Eukaryota</taxon>
        <taxon>Fungi</taxon>
        <taxon>Dikarya</taxon>
        <taxon>Basidiomycota</taxon>
        <taxon>Agaricomycotina</taxon>
        <taxon>Tremellomycetes</taxon>
        <taxon>Tremellales</taxon>
        <taxon>Cryptococcaceae</taxon>
        <taxon>Kwoniella</taxon>
    </lineage>
</organism>
<dbReference type="Proteomes" id="UP001355207">
    <property type="component" value="Chromosome 3"/>
</dbReference>
<evidence type="ECO:0000256" key="1">
    <source>
        <dbReference type="ARBA" id="ARBA00008645"/>
    </source>
</evidence>
<sequence>MRSTAIRTPRLAGIRSKLAARRSTAASGVTRCISGLSTTPRPLINSQITLASSSSAFSTCSVTQKHASTSSPQHVIPIDMAFDLVQPKEVTAKGQTLVICHGLFGSKQNWRSLAKTFASKLGMPVYTLDLRNHGTSPHAEPHTYSAMAEDLAHFFKKQNLISGVNLMGHSMGGKAVMAFALNEKLNSPLRSLISVDMSPAIGKISPEFSAYTDAMMEVEKAQVKTKHEADGIFAKVEPSLPTRQFLLTNTKQTHGHNPHLVFRIPIELLSNAIKHIGDFPYTPPTSPETISPTSPIWKGPTLFLKGSQSKYINRKNIPVAEQFFPNMKLEILDTGHWVHAEKPHETVELVKKFIESVE</sequence>
<dbReference type="GO" id="GO:0052689">
    <property type="term" value="F:carboxylic ester hydrolase activity"/>
    <property type="evidence" value="ECO:0007669"/>
    <property type="project" value="TreeGrafter"/>
</dbReference>
<feature type="domain" description="AB hydrolase-1" evidence="3">
    <location>
        <begin position="96"/>
        <end position="343"/>
    </location>
</feature>
<comment type="similarity">
    <text evidence="1">Belongs to the AB hydrolase superfamily.</text>
</comment>
<keyword evidence="2" id="KW-0378">Hydrolase</keyword>
<accession>A0AAX4JQJ5</accession>